<dbReference type="RefSeq" id="WP_420244723.1">
    <property type="nucleotide sequence ID" value="NZ_BOPV01000001.1"/>
</dbReference>
<comment type="caution">
    <text evidence="2">The sequence shown here is derived from an EMBL/GenBank/DDBJ whole genome shotgun (WGS) entry which is preliminary data.</text>
</comment>
<organism evidence="2 3">
    <name type="scientific">Roseiterribacter gracilis</name>
    <dbReference type="NCBI Taxonomy" id="2812848"/>
    <lineage>
        <taxon>Bacteria</taxon>
        <taxon>Pseudomonadati</taxon>
        <taxon>Pseudomonadota</taxon>
        <taxon>Alphaproteobacteria</taxon>
        <taxon>Rhodospirillales</taxon>
        <taxon>Roseiterribacteraceae</taxon>
        <taxon>Roseiterribacter</taxon>
    </lineage>
</organism>
<protein>
    <submittedName>
        <fullName evidence="2">Uncharacterized protein</fullName>
    </submittedName>
</protein>
<reference evidence="2" key="1">
    <citation type="submission" date="2021-02" db="EMBL/GenBank/DDBJ databases">
        <title>Genome sequence of Rhodospirillales sp. strain TMPK1 isolated from soil.</title>
        <authorList>
            <person name="Nakai R."/>
            <person name="Kusada H."/>
            <person name="Tamaki H."/>
        </authorList>
    </citation>
    <scope>NUCLEOTIDE SEQUENCE</scope>
    <source>
        <strain evidence="2">TMPK1</strain>
    </source>
</reference>
<accession>A0A8S8XH11</accession>
<sequence length="102" mass="11433">MRHYALILFLAIPSWAAAADDFTSVAGMVLCRGKPQLAEAAQATARHDQAWLGAIKGCRRIEAGARVIEVAFDRKLHAAKVRVLWPDQRTELGWTFAQYVRR</sequence>
<keyword evidence="1" id="KW-0732">Signal</keyword>
<feature type="chain" id="PRO_5035771791" evidence="1">
    <location>
        <begin position="19"/>
        <end position="102"/>
    </location>
</feature>
<name>A0A8S8XH11_9PROT</name>
<proteinExistence type="predicted"/>
<evidence type="ECO:0000256" key="1">
    <source>
        <dbReference type="SAM" id="SignalP"/>
    </source>
</evidence>
<feature type="signal peptide" evidence="1">
    <location>
        <begin position="1"/>
        <end position="18"/>
    </location>
</feature>
<dbReference type="Proteomes" id="UP000681075">
    <property type="component" value="Unassembled WGS sequence"/>
</dbReference>
<keyword evidence="3" id="KW-1185">Reference proteome</keyword>
<dbReference type="AlphaFoldDB" id="A0A8S8XH11"/>
<gene>
    <name evidence="2" type="ORF">TMPK1_35280</name>
</gene>
<dbReference type="EMBL" id="BOPV01000001">
    <property type="protein sequence ID" value="GIL41291.1"/>
    <property type="molecule type" value="Genomic_DNA"/>
</dbReference>
<evidence type="ECO:0000313" key="2">
    <source>
        <dbReference type="EMBL" id="GIL41291.1"/>
    </source>
</evidence>
<evidence type="ECO:0000313" key="3">
    <source>
        <dbReference type="Proteomes" id="UP000681075"/>
    </source>
</evidence>